<dbReference type="RefSeq" id="XP_064851936.1">
    <property type="nucleotide sequence ID" value="XM_064995864.1"/>
</dbReference>
<keyword evidence="4 11" id="KW-0679">Respiratory chain</keyword>
<keyword evidence="7 11" id="KW-0249">Electron transport</keyword>
<comment type="function">
    <text evidence="11">Complex I functions in the transfer of electrons from NADH to the respiratory chain. Accessory subunit of the mitochondrial membrane respiratory chain NADH dehydrogenase (Complex I), that is believed not to be involved in catalysis.</text>
</comment>
<dbReference type="GO" id="GO:0045271">
    <property type="term" value="C:respiratory chain complex I"/>
    <property type="evidence" value="ECO:0007669"/>
    <property type="project" value="UniProtKB-UniRule"/>
</dbReference>
<dbReference type="GO" id="GO:0005743">
    <property type="term" value="C:mitochondrial inner membrane"/>
    <property type="evidence" value="ECO:0007669"/>
    <property type="project" value="UniProtKB-SubCell"/>
</dbReference>
<keyword evidence="5" id="KW-0812">Transmembrane</keyword>
<evidence type="ECO:0000256" key="2">
    <source>
        <dbReference type="ARBA" id="ARBA00007312"/>
    </source>
</evidence>
<evidence type="ECO:0000256" key="1">
    <source>
        <dbReference type="ARBA" id="ARBA00004298"/>
    </source>
</evidence>
<evidence type="ECO:0000256" key="7">
    <source>
        <dbReference type="ARBA" id="ARBA00022982"/>
    </source>
</evidence>
<keyword evidence="10" id="KW-0472">Membrane</keyword>
<keyword evidence="8" id="KW-1133">Transmembrane helix</keyword>
<organism evidence="12 13">
    <name type="scientific">Saccharomycopsis crataegensis</name>
    <dbReference type="NCBI Taxonomy" id="43959"/>
    <lineage>
        <taxon>Eukaryota</taxon>
        <taxon>Fungi</taxon>
        <taxon>Dikarya</taxon>
        <taxon>Ascomycota</taxon>
        <taxon>Saccharomycotina</taxon>
        <taxon>Saccharomycetes</taxon>
        <taxon>Saccharomycopsidaceae</taxon>
        <taxon>Saccharomycopsis</taxon>
    </lineage>
</organism>
<evidence type="ECO:0000256" key="11">
    <source>
        <dbReference type="RuleBase" id="RU368034"/>
    </source>
</evidence>
<evidence type="ECO:0000256" key="6">
    <source>
        <dbReference type="ARBA" id="ARBA00022792"/>
    </source>
</evidence>
<proteinExistence type="inferred from homology"/>
<keyword evidence="3 11" id="KW-0813">Transport</keyword>
<comment type="similarity">
    <text evidence="2 11">Belongs to the complex I NDUFA13 subunit family.</text>
</comment>
<dbReference type="InterPro" id="IPR009346">
    <property type="entry name" value="GRIM-19"/>
</dbReference>
<dbReference type="PANTHER" id="PTHR12966">
    <property type="entry name" value="NADH DEHYDROGENASE UBIQUINONE 1 ALPHA SUBCOMPLEX SUBUNIT 13"/>
    <property type="match status" value="1"/>
</dbReference>
<evidence type="ECO:0000313" key="12">
    <source>
        <dbReference type="EMBL" id="GMM34936.1"/>
    </source>
</evidence>
<evidence type="ECO:0000256" key="9">
    <source>
        <dbReference type="ARBA" id="ARBA00023128"/>
    </source>
</evidence>
<dbReference type="EMBL" id="BTFZ01000004">
    <property type="protein sequence ID" value="GMM34936.1"/>
    <property type="molecule type" value="Genomic_DNA"/>
</dbReference>
<dbReference type="AlphaFoldDB" id="A0AAV5QJY6"/>
<dbReference type="Proteomes" id="UP001360560">
    <property type="component" value="Unassembled WGS sequence"/>
</dbReference>
<evidence type="ECO:0000313" key="13">
    <source>
        <dbReference type="Proteomes" id="UP001360560"/>
    </source>
</evidence>
<protein>
    <recommendedName>
        <fullName evidence="11">NADH dehydrogenase [ubiquinone] 1 alpha subcomplex subunit 13</fullName>
    </recommendedName>
</protein>
<evidence type="ECO:0000256" key="3">
    <source>
        <dbReference type="ARBA" id="ARBA00022448"/>
    </source>
</evidence>
<reference evidence="12 13" key="1">
    <citation type="journal article" date="2023" name="Elife">
        <title>Identification of key yeast species and microbe-microbe interactions impacting larval growth of Drosophila in the wild.</title>
        <authorList>
            <person name="Mure A."/>
            <person name="Sugiura Y."/>
            <person name="Maeda R."/>
            <person name="Honda K."/>
            <person name="Sakurai N."/>
            <person name="Takahashi Y."/>
            <person name="Watada M."/>
            <person name="Katoh T."/>
            <person name="Gotoh A."/>
            <person name="Gotoh Y."/>
            <person name="Taniguchi I."/>
            <person name="Nakamura K."/>
            <person name="Hayashi T."/>
            <person name="Katayama T."/>
            <person name="Uemura T."/>
            <person name="Hattori Y."/>
        </authorList>
    </citation>
    <scope>NUCLEOTIDE SEQUENCE [LARGE SCALE GENOMIC DNA]</scope>
    <source>
        <strain evidence="12 13">SC-9</strain>
    </source>
</reference>
<comment type="caution">
    <text evidence="12">The sequence shown here is derived from an EMBL/GenBank/DDBJ whole genome shotgun (WGS) entry which is preliminary data.</text>
</comment>
<accession>A0AAV5QJY6</accession>
<gene>
    <name evidence="12" type="ORF">DASC09_022610</name>
</gene>
<comment type="subcellular location">
    <subcellularLocation>
        <location evidence="1 11">Mitochondrion inner membrane</location>
        <topology evidence="1 11">Single-pass membrane protein</topology>
        <orientation evidence="1 11">Matrix side</orientation>
    </subcellularLocation>
</comment>
<sequence>MPTVQDLPPIGGYEPIQWKRHLPSRGFRPKVWFGLLLGICSYGFYKTIQSIQERRELQREKVWARIHLMPLLQAETDRDLVRRHYSDKAIESKIMANVPGWDVNENVYNDGRFRSPTFSFADDK</sequence>
<keyword evidence="13" id="KW-1185">Reference proteome</keyword>
<keyword evidence="9 11" id="KW-0496">Mitochondrion</keyword>
<evidence type="ECO:0000256" key="10">
    <source>
        <dbReference type="ARBA" id="ARBA00023136"/>
    </source>
</evidence>
<dbReference type="PANTHER" id="PTHR12966:SF0">
    <property type="entry name" value="NADH DEHYDROGENASE [UBIQUINONE] 1 ALPHA SUBCOMPLEX SUBUNIT 13"/>
    <property type="match status" value="1"/>
</dbReference>
<evidence type="ECO:0000256" key="8">
    <source>
        <dbReference type="ARBA" id="ARBA00022989"/>
    </source>
</evidence>
<dbReference type="GeneID" id="90072915"/>
<name>A0AAV5QJY6_9ASCO</name>
<keyword evidence="6 11" id="KW-0999">Mitochondrion inner membrane</keyword>
<evidence type="ECO:0000256" key="5">
    <source>
        <dbReference type="ARBA" id="ARBA00022692"/>
    </source>
</evidence>
<dbReference type="Pfam" id="PF06212">
    <property type="entry name" value="GRIM-19"/>
    <property type="match status" value="1"/>
</dbReference>
<evidence type="ECO:0000256" key="4">
    <source>
        <dbReference type="ARBA" id="ARBA00022660"/>
    </source>
</evidence>